<evidence type="ECO:0000313" key="3">
    <source>
        <dbReference type="Proteomes" id="UP001149165"/>
    </source>
</evidence>
<name>A0A9W9G8M0_9EURO</name>
<feature type="compositionally biased region" description="Basic and acidic residues" evidence="1">
    <location>
        <begin position="328"/>
        <end position="341"/>
    </location>
</feature>
<feature type="compositionally biased region" description="Basic and acidic residues" evidence="1">
    <location>
        <begin position="299"/>
        <end position="314"/>
    </location>
</feature>
<comment type="caution">
    <text evidence="2">The sequence shown here is derived from an EMBL/GenBank/DDBJ whole genome shotgun (WGS) entry which is preliminary data.</text>
</comment>
<dbReference type="EMBL" id="JAPQKH010000002">
    <property type="protein sequence ID" value="KAJ5114012.1"/>
    <property type="molecule type" value="Genomic_DNA"/>
</dbReference>
<organism evidence="2 3">
    <name type="scientific">Penicillium angulare</name>
    <dbReference type="NCBI Taxonomy" id="116970"/>
    <lineage>
        <taxon>Eukaryota</taxon>
        <taxon>Fungi</taxon>
        <taxon>Dikarya</taxon>
        <taxon>Ascomycota</taxon>
        <taxon>Pezizomycotina</taxon>
        <taxon>Eurotiomycetes</taxon>
        <taxon>Eurotiomycetidae</taxon>
        <taxon>Eurotiales</taxon>
        <taxon>Aspergillaceae</taxon>
        <taxon>Penicillium</taxon>
    </lineage>
</organism>
<dbReference type="Proteomes" id="UP001149165">
    <property type="component" value="Unassembled WGS sequence"/>
</dbReference>
<dbReference type="AlphaFoldDB" id="A0A9W9G8M0"/>
<keyword evidence="3" id="KW-1185">Reference proteome</keyword>
<feature type="region of interest" description="Disordered" evidence="1">
    <location>
        <begin position="299"/>
        <end position="341"/>
    </location>
</feature>
<evidence type="ECO:0000256" key="1">
    <source>
        <dbReference type="SAM" id="MobiDB-lite"/>
    </source>
</evidence>
<accession>A0A9W9G8M0</accession>
<reference evidence="2" key="1">
    <citation type="submission" date="2022-11" db="EMBL/GenBank/DDBJ databases">
        <authorList>
            <person name="Petersen C."/>
        </authorList>
    </citation>
    <scope>NUCLEOTIDE SEQUENCE</scope>
    <source>
        <strain evidence="2">IBT 30069</strain>
    </source>
</reference>
<evidence type="ECO:0000313" key="2">
    <source>
        <dbReference type="EMBL" id="KAJ5114012.1"/>
    </source>
</evidence>
<reference evidence="2" key="2">
    <citation type="journal article" date="2023" name="IMA Fungus">
        <title>Comparative genomic study of the Penicillium genus elucidates a diverse pangenome and 15 lateral gene transfer events.</title>
        <authorList>
            <person name="Petersen C."/>
            <person name="Sorensen T."/>
            <person name="Nielsen M.R."/>
            <person name="Sondergaard T.E."/>
            <person name="Sorensen J.L."/>
            <person name="Fitzpatrick D.A."/>
            <person name="Frisvad J.C."/>
            <person name="Nielsen K.L."/>
        </authorList>
    </citation>
    <scope>NUCLEOTIDE SEQUENCE</scope>
    <source>
        <strain evidence="2">IBT 30069</strain>
    </source>
</reference>
<sequence length="341" mass="38876">MTGQVAIGDLDTDHLIPLKQSLQQLLSTQLAELTFAQIVDGLPVEQSDTKWIFGHDPDLSGREAPSDNGFKTVFEWKSVFQVEDLMILSDNLQAAQSFQNTATGTREFHLRLIEMLAISLHTIAAQLFSYTNKPPYKCPRPQEPYVCLFTPSTIPGFSDPPEPMETPELIPSPHPTFLLHMDYRFHDQYPMGISDVVGYWAEYRIFGGVVLFDRGESEEELRDIYFHPNAGYRVFKLSEEQFNQLITFCLRTDDDSSPESSSPCPLPMAAEPQALRIHCDDTFDLHIFRDKYERNRLVIPDDRAGPPRRIRLEDDPGAQAVQQSLNQHFEEQDAKLASKLE</sequence>
<protein>
    <submittedName>
        <fullName evidence="2">Uncharacterized protein</fullName>
    </submittedName>
</protein>
<dbReference type="OrthoDB" id="4359401at2759"/>
<gene>
    <name evidence="2" type="ORF">N7456_002546</name>
</gene>
<proteinExistence type="predicted"/>